<dbReference type="Gene3D" id="3.30.160.60">
    <property type="entry name" value="Classic Zinc Finger"/>
    <property type="match status" value="5"/>
</dbReference>
<evidence type="ECO:0000256" key="8">
    <source>
        <dbReference type="ARBA" id="ARBA00023242"/>
    </source>
</evidence>
<evidence type="ECO:0000259" key="11">
    <source>
        <dbReference type="PROSITE" id="PS50157"/>
    </source>
</evidence>
<evidence type="ECO:0000256" key="3">
    <source>
        <dbReference type="ARBA" id="ARBA00022737"/>
    </source>
</evidence>
<keyword evidence="8" id="KW-0539">Nucleus</keyword>
<evidence type="ECO:0000256" key="5">
    <source>
        <dbReference type="ARBA" id="ARBA00022833"/>
    </source>
</evidence>
<dbReference type="Proteomes" id="UP001642540">
    <property type="component" value="Unassembled WGS sequence"/>
</dbReference>
<dbReference type="Pfam" id="PF00096">
    <property type="entry name" value="zf-C2H2"/>
    <property type="match status" value="4"/>
</dbReference>
<feature type="domain" description="C2H2-type" evidence="11">
    <location>
        <begin position="310"/>
        <end position="337"/>
    </location>
</feature>
<feature type="compositionally biased region" description="Polar residues" evidence="10">
    <location>
        <begin position="19"/>
        <end position="32"/>
    </location>
</feature>
<dbReference type="Pfam" id="PF13912">
    <property type="entry name" value="zf-C2H2_6"/>
    <property type="match status" value="1"/>
</dbReference>
<dbReference type="InterPro" id="IPR036236">
    <property type="entry name" value="Znf_C2H2_sf"/>
</dbReference>
<feature type="compositionally biased region" description="Acidic residues" evidence="10">
    <location>
        <begin position="63"/>
        <end position="73"/>
    </location>
</feature>
<organism evidence="12 13">
    <name type="scientific">Orchesella dallaii</name>
    <dbReference type="NCBI Taxonomy" id="48710"/>
    <lineage>
        <taxon>Eukaryota</taxon>
        <taxon>Metazoa</taxon>
        <taxon>Ecdysozoa</taxon>
        <taxon>Arthropoda</taxon>
        <taxon>Hexapoda</taxon>
        <taxon>Collembola</taxon>
        <taxon>Entomobryomorpha</taxon>
        <taxon>Entomobryoidea</taxon>
        <taxon>Orchesellidae</taxon>
        <taxon>Orchesellinae</taxon>
        <taxon>Orchesella</taxon>
    </lineage>
</organism>
<feature type="compositionally biased region" description="Polar residues" evidence="10">
    <location>
        <begin position="1"/>
        <end position="10"/>
    </location>
</feature>
<evidence type="ECO:0000313" key="13">
    <source>
        <dbReference type="Proteomes" id="UP001642540"/>
    </source>
</evidence>
<keyword evidence="5" id="KW-0862">Zinc</keyword>
<dbReference type="PROSITE" id="PS50157">
    <property type="entry name" value="ZINC_FINGER_C2H2_2"/>
    <property type="match status" value="6"/>
</dbReference>
<feature type="domain" description="C2H2-type" evidence="11">
    <location>
        <begin position="198"/>
        <end position="225"/>
    </location>
</feature>
<keyword evidence="7" id="KW-0804">Transcription</keyword>
<feature type="domain" description="C2H2-type" evidence="11">
    <location>
        <begin position="338"/>
        <end position="361"/>
    </location>
</feature>
<accession>A0ABP1PK32</accession>
<keyword evidence="4 9" id="KW-0863">Zinc-finger</keyword>
<comment type="caution">
    <text evidence="12">The sequence shown here is derived from an EMBL/GenBank/DDBJ whole genome shotgun (WGS) entry which is preliminary data.</text>
</comment>
<evidence type="ECO:0000256" key="2">
    <source>
        <dbReference type="ARBA" id="ARBA00022723"/>
    </source>
</evidence>
<feature type="domain" description="C2H2-type" evidence="11">
    <location>
        <begin position="282"/>
        <end position="309"/>
    </location>
</feature>
<proteinExistence type="predicted"/>
<evidence type="ECO:0000313" key="12">
    <source>
        <dbReference type="EMBL" id="CAL8068557.1"/>
    </source>
</evidence>
<feature type="domain" description="C2H2-type" evidence="11">
    <location>
        <begin position="254"/>
        <end position="281"/>
    </location>
</feature>
<evidence type="ECO:0000256" key="6">
    <source>
        <dbReference type="ARBA" id="ARBA00023015"/>
    </source>
</evidence>
<reference evidence="12 13" key="1">
    <citation type="submission" date="2024-08" db="EMBL/GenBank/DDBJ databases">
        <authorList>
            <person name="Cucini C."/>
            <person name="Frati F."/>
        </authorList>
    </citation>
    <scope>NUCLEOTIDE SEQUENCE [LARGE SCALE GENOMIC DNA]</scope>
</reference>
<dbReference type="InterPro" id="IPR050636">
    <property type="entry name" value="C2H2-ZF_domain-containing"/>
</dbReference>
<dbReference type="SMART" id="SM00355">
    <property type="entry name" value="ZnF_C2H2"/>
    <property type="match status" value="7"/>
</dbReference>
<dbReference type="PANTHER" id="PTHR47772">
    <property type="entry name" value="ZINC FINGER PROTEIN 200"/>
    <property type="match status" value="1"/>
</dbReference>
<keyword evidence="2" id="KW-0479">Metal-binding</keyword>
<dbReference type="SUPFAM" id="SSF57667">
    <property type="entry name" value="beta-beta-alpha zinc fingers"/>
    <property type="match status" value="4"/>
</dbReference>
<dbReference type="InterPro" id="IPR013087">
    <property type="entry name" value="Znf_C2H2_type"/>
</dbReference>
<gene>
    <name evidence="12" type="ORF">ODALV1_LOCUS338</name>
</gene>
<evidence type="ECO:0000256" key="7">
    <source>
        <dbReference type="ARBA" id="ARBA00023163"/>
    </source>
</evidence>
<keyword evidence="3" id="KW-0677">Repeat</keyword>
<dbReference type="PANTHER" id="PTHR47772:SF13">
    <property type="entry name" value="GASTRULA ZINC FINGER PROTEIN XLCGF49.1-LIKE-RELATED"/>
    <property type="match status" value="1"/>
</dbReference>
<protein>
    <recommendedName>
        <fullName evidence="11">C2H2-type domain-containing protein</fullName>
    </recommendedName>
</protein>
<name>A0ABP1PK32_9HEXA</name>
<keyword evidence="13" id="KW-1185">Reference proteome</keyword>
<feature type="region of interest" description="Disordered" evidence="10">
    <location>
        <begin position="135"/>
        <end position="171"/>
    </location>
</feature>
<keyword evidence="6" id="KW-0805">Transcription regulation</keyword>
<sequence length="379" mass="42901">MEQSINTNPRNLLIMPAVSPNSSDDLHNSQVIEIQKPDSMPIPESEPAQENSVDEEDHRGGDDLSEGSEDEDVPSTADQLICLRCGTRVATTINLRRHTSKYHPEVEVEMLEFLIKKAVELYPKIYAKIQSRSSKPTTSNVHSVGGTISLEPETSTPSRLGEGLCDSSSSQVSEKFPNDIISVPNRNQNPGNCQEKPFKCEHCGAGWSCKSKYDIHLRTHTGERPFICHECGKRFLRKSNLKQHMVSHMKEKLFVCQQCNKALCSAQALRQHELRHKGKFHVTCPHCDRGYMRKAELTEHLAIHSGERAVSCKQCGKTFVYKHSLAVHMRSHSDERPYACDQCTMAFKYRSNLRNHLKVHTEVAVKMREVKTQLAVRIT</sequence>
<evidence type="ECO:0000256" key="1">
    <source>
        <dbReference type="ARBA" id="ARBA00004123"/>
    </source>
</evidence>
<feature type="region of interest" description="Disordered" evidence="10">
    <location>
        <begin position="1"/>
        <end position="77"/>
    </location>
</feature>
<dbReference type="EMBL" id="CAXLJM020000001">
    <property type="protein sequence ID" value="CAL8068557.1"/>
    <property type="molecule type" value="Genomic_DNA"/>
</dbReference>
<evidence type="ECO:0000256" key="10">
    <source>
        <dbReference type="SAM" id="MobiDB-lite"/>
    </source>
</evidence>
<evidence type="ECO:0000256" key="4">
    <source>
        <dbReference type="ARBA" id="ARBA00022771"/>
    </source>
</evidence>
<dbReference type="PROSITE" id="PS00028">
    <property type="entry name" value="ZINC_FINGER_C2H2_1"/>
    <property type="match status" value="7"/>
</dbReference>
<comment type="subcellular location">
    <subcellularLocation>
        <location evidence="1">Nucleus</location>
    </subcellularLocation>
</comment>
<evidence type="ECO:0000256" key="9">
    <source>
        <dbReference type="PROSITE-ProRule" id="PRU00042"/>
    </source>
</evidence>
<feature type="domain" description="C2H2-type" evidence="11">
    <location>
        <begin position="226"/>
        <end position="253"/>
    </location>
</feature>